<dbReference type="InterPro" id="IPR009825">
    <property type="entry name" value="ECF_substrate-spec-like"/>
</dbReference>
<evidence type="ECO:0000313" key="2">
    <source>
        <dbReference type="EMBL" id="HHS02561.1"/>
    </source>
</evidence>
<protein>
    <recommendedName>
        <fullName evidence="3">DUF2232 domain-containing protein</fullName>
    </recommendedName>
</protein>
<feature type="transmembrane region" description="Helical" evidence="1">
    <location>
        <begin position="6"/>
        <end position="25"/>
    </location>
</feature>
<feature type="transmembrane region" description="Helical" evidence="1">
    <location>
        <begin position="129"/>
        <end position="155"/>
    </location>
</feature>
<dbReference type="Gene3D" id="1.10.1760.20">
    <property type="match status" value="1"/>
</dbReference>
<gene>
    <name evidence="2" type="ORF">ENL71_08800</name>
</gene>
<name>A0A7C5Z879_9FIRM</name>
<feature type="transmembrane region" description="Helical" evidence="1">
    <location>
        <begin position="105"/>
        <end position="123"/>
    </location>
</feature>
<keyword evidence="1" id="KW-0472">Membrane</keyword>
<evidence type="ECO:0000256" key="1">
    <source>
        <dbReference type="SAM" id="Phobius"/>
    </source>
</evidence>
<keyword evidence="1" id="KW-0812">Transmembrane</keyword>
<sequence>MSTKKISYAGMMIALTIIFLVFASILPRANSIFYILSSVCIMIIVWLFGTKEGFFVYIACSLLGMFLIPNKLVSMVYIFIFGLYPIIKALCEKGFPIYIEFSLKLSYYNLALIILYFMFKLIIKEIPHFKFGVALTVISSEIIFILYDYLLTLILQKLKTLKIFGGTLHD</sequence>
<accession>A0A7C5Z879</accession>
<proteinExistence type="predicted"/>
<evidence type="ECO:0008006" key="3">
    <source>
        <dbReference type="Google" id="ProtNLM"/>
    </source>
</evidence>
<organism evidence="2">
    <name type="scientific">Caldicellulosiruptor owensensis</name>
    <dbReference type="NCBI Taxonomy" id="55205"/>
    <lineage>
        <taxon>Bacteria</taxon>
        <taxon>Bacillati</taxon>
        <taxon>Bacillota</taxon>
        <taxon>Bacillota incertae sedis</taxon>
        <taxon>Caldicellulosiruptorales</taxon>
        <taxon>Caldicellulosiruptoraceae</taxon>
        <taxon>Caldicellulosiruptor</taxon>
    </lineage>
</organism>
<dbReference type="AlphaFoldDB" id="A0A7C5Z879"/>
<dbReference type="EMBL" id="DRUZ01000100">
    <property type="protein sequence ID" value="HHS02561.1"/>
    <property type="molecule type" value="Genomic_DNA"/>
</dbReference>
<comment type="caution">
    <text evidence="2">The sequence shown here is derived from an EMBL/GenBank/DDBJ whole genome shotgun (WGS) entry which is preliminary data.</text>
</comment>
<feature type="transmembrane region" description="Helical" evidence="1">
    <location>
        <begin position="32"/>
        <end position="49"/>
    </location>
</feature>
<feature type="transmembrane region" description="Helical" evidence="1">
    <location>
        <begin position="55"/>
        <end position="84"/>
    </location>
</feature>
<dbReference type="Pfam" id="PF07155">
    <property type="entry name" value="ECF-ribofla_trS"/>
    <property type="match status" value="1"/>
</dbReference>
<reference evidence="2" key="1">
    <citation type="journal article" date="2020" name="mSystems">
        <title>Genome- and Community-Level Interaction Insights into Carbon Utilization and Element Cycling Functions of Hydrothermarchaeota in Hydrothermal Sediment.</title>
        <authorList>
            <person name="Zhou Z."/>
            <person name="Liu Y."/>
            <person name="Xu W."/>
            <person name="Pan J."/>
            <person name="Luo Z.H."/>
            <person name="Li M."/>
        </authorList>
    </citation>
    <scope>NUCLEOTIDE SEQUENCE [LARGE SCALE GENOMIC DNA]</scope>
    <source>
        <strain evidence="2">SpSt-102</strain>
    </source>
</reference>
<keyword evidence="1" id="KW-1133">Transmembrane helix</keyword>